<organism evidence="1 2">
    <name type="scientific">Candidatus Taylorbacteria bacterium RIFCSPHIGHO2_12_FULL_45_16</name>
    <dbReference type="NCBI Taxonomy" id="1802315"/>
    <lineage>
        <taxon>Bacteria</taxon>
        <taxon>Candidatus Tayloriibacteriota</taxon>
    </lineage>
</organism>
<dbReference type="STRING" id="1802315.A3F51_01210"/>
<evidence type="ECO:0008006" key="3">
    <source>
        <dbReference type="Google" id="ProtNLM"/>
    </source>
</evidence>
<gene>
    <name evidence="1" type="ORF">A3F51_01210</name>
</gene>
<protein>
    <recommendedName>
        <fullName evidence="3">SHS2 domain-containing protein</fullName>
    </recommendedName>
</protein>
<reference evidence="1 2" key="1">
    <citation type="journal article" date="2016" name="Nat. Commun.">
        <title>Thousands of microbial genomes shed light on interconnected biogeochemical processes in an aquifer system.</title>
        <authorList>
            <person name="Anantharaman K."/>
            <person name="Brown C.T."/>
            <person name="Hug L.A."/>
            <person name="Sharon I."/>
            <person name="Castelle C.J."/>
            <person name="Probst A.J."/>
            <person name="Thomas B.C."/>
            <person name="Singh A."/>
            <person name="Wilkins M.J."/>
            <person name="Karaoz U."/>
            <person name="Brodie E.L."/>
            <person name="Williams K.H."/>
            <person name="Hubbard S.S."/>
            <person name="Banfield J.F."/>
        </authorList>
    </citation>
    <scope>NUCLEOTIDE SEQUENCE [LARGE SCALE GENOMIC DNA]</scope>
</reference>
<sequence>MFFSNPHGELMLIIDVQSSIVRGSLVYESPLTIPSIIYTHNISIPYKSGGGSSYLIKMATRAVEEITQVVMANIQKESNSDDLPHHVSSVHYVLSSPWVVSQAKTLSMSFEKDTMISRAYITGMIWEERAKMTANTSDDIRVIEEKVFDVRLNGYSVTSWESKHTKELGVSFVVSIAGGRMIDRFVEISQSLVRKKDRVKFHSSLFLQHIGIQKIIPDSSDYVLVHIHGELTDVAIIRARSCSFFGSYPFGIHSIIRAVALETKTTEDVAESTLNLILDGDIDSNKSKEFVFVENMKQRWVDEFKKLLKTSSTPEAALDRVIISARSHEDFFVKSLQLAYPQASPELLVIENILPNVSYEINAERILLTGVYVTAIHSLLK</sequence>
<dbReference type="AlphaFoldDB" id="A0A1G2MZ38"/>
<evidence type="ECO:0000313" key="2">
    <source>
        <dbReference type="Proteomes" id="UP000178089"/>
    </source>
</evidence>
<proteinExistence type="predicted"/>
<accession>A0A1G2MZ38</accession>
<evidence type="ECO:0000313" key="1">
    <source>
        <dbReference type="EMBL" id="OHA29215.1"/>
    </source>
</evidence>
<name>A0A1G2MZ38_9BACT</name>
<dbReference type="Proteomes" id="UP000178089">
    <property type="component" value="Unassembled WGS sequence"/>
</dbReference>
<comment type="caution">
    <text evidence="1">The sequence shown here is derived from an EMBL/GenBank/DDBJ whole genome shotgun (WGS) entry which is preliminary data.</text>
</comment>
<dbReference type="Gene3D" id="3.30.420.40">
    <property type="match status" value="1"/>
</dbReference>
<dbReference type="EMBL" id="MHRT01000005">
    <property type="protein sequence ID" value="OHA29215.1"/>
    <property type="molecule type" value="Genomic_DNA"/>
</dbReference>